<name>A0AAN8MKF4_9PEZI</name>
<feature type="region of interest" description="Disordered" evidence="1">
    <location>
        <begin position="1"/>
        <end position="20"/>
    </location>
</feature>
<feature type="compositionally biased region" description="Basic and acidic residues" evidence="1">
    <location>
        <begin position="834"/>
        <end position="844"/>
    </location>
</feature>
<reference evidence="2 3" key="1">
    <citation type="submission" date="2019-10" db="EMBL/GenBank/DDBJ databases">
        <authorList>
            <person name="Palmer J.M."/>
        </authorList>
    </citation>
    <scope>NUCLEOTIDE SEQUENCE [LARGE SCALE GENOMIC DNA]</scope>
    <source>
        <strain evidence="2 3">TWF718</strain>
    </source>
</reference>
<feature type="compositionally biased region" description="Basic and acidic residues" evidence="1">
    <location>
        <begin position="401"/>
        <end position="438"/>
    </location>
</feature>
<proteinExistence type="predicted"/>
<comment type="caution">
    <text evidence="2">The sequence shown here is derived from an EMBL/GenBank/DDBJ whole genome shotgun (WGS) entry which is preliminary data.</text>
</comment>
<feature type="compositionally biased region" description="Low complexity" evidence="1">
    <location>
        <begin position="145"/>
        <end position="161"/>
    </location>
</feature>
<feature type="compositionally biased region" description="Basic and acidic residues" evidence="1">
    <location>
        <begin position="906"/>
        <end position="920"/>
    </location>
</feature>
<feature type="compositionally biased region" description="Basic and acidic residues" evidence="1">
    <location>
        <begin position="493"/>
        <end position="524"/>
    </location>
</feature>
<gene>
    <name evidence="2" type="ORF">TWF718_009559</name>
</gene>
<feature type="compositionally biased region" description="Basic and acidic residues" evidence="1">
    <location>
        <begin position="360"/>
        <end position="391"/>
    </location>
</feature>
<feature type="region of interest" description="Disordered" evidence="1">
    <location>
        <begin position="270"/>
        <end position="573"/>
    </location>
</feature>
<sequence>MAAITGMQPSQSTNIQLSENEERASLEKLLFLRDTVRSGQHPTVRPKNIATAGIDGPNTNNVKSSQPVTLNGKQNGTIPSVIPTPSNTIDTAARPIPVFTGSLKGETNGGRAVITVSGKDSAPHPNNGRDQRDLGRQQQRPPPQQQQQQQQHQQQQQLPLNQPQWDHNQQWIMPPGQNQMQGNPEDMNAFAQHLSMLGVPQSQNPFELPPGFPLLPVPHLLPGQTLPGQALPGQPLPQSMPLTNQAQLQPEPMVVDKPPVVDARNLEKKEREAVGNNKQQQVQQVQQNGNNQTSQAKPVPSTATDLQASLKKAQEYAATLPPKPTPGAKQNAVKQPQQDKNRNSGVPASSPMTPTFPTNTDRRDDEKAGFQARPQRDQRQYGDKRAPEPLRKTAMNNNHNTTKEERRDRERDRQVERERERERAGDRWQGRDNRGFDFKKRRSSSPLYDESPTNKGPGFAAPPPPSRPTEATGINRAYDYKPADLDEGDESTMDAKKRANPKDPQKQQQLADKKSSPQPAKREAPPLSPVVTIPRGSPTLEPLSPGKAARYGIPPQDRYAKQQPGYFRYRDPYPPPPHMMGYARGPYEAEYGYPPPRDPRPVSPRRVYLPEGRGYAQEYVYQDAYHDPYYPYPARRAGSPPPPPPPRVPRPQYRYEDEELQRPPRGRSPSPRAAGRMPTARPRRSSRSMSPSRERPTPRASAAPAEPIEEPRADRALIRASDVPHYADYAPYPRSIAPYDAYGDPYNRPVIIRERVPVYVTRVVYVDSNDPEGRPYRPRSPGYPASHAAPPPHGPSPPSHAPPPMRRYVEDPDVMMSDRVYRERDYDYGPYDRGYGREYAREYPHPPPLAPPAHHHHPSAPPPQSMRDGYSREYAMAPPAVREEERERVYREREYGVGNPPMGASRDVEDGRLPYGRDRGMAPPAAGGVRYA</sequence>
<feature type="compositionally biased region" description="Low complexity" evidence="1">
    <location>
        <begin position="779"/>
        <end position="788"/>
    </location>
</feature>
<feature type="compositionally biased region" description="Polar residues" evidence="1">
    <location>
        <begin position="343"/>
        <end position="359"/>
    </location>
</feature>
<evidence type="ECO:0000256" key="1">
    <source>
        <dbReference type="SAM" id="MobiDB-lite"/>
    </source>
</evidence>
<feature type="compositionally biased region" description="Polar residues" evidence="1">
    <location>
        <begin position="293"/>
        <end position="307"/>
    </location>
</feature>
<feature type="compositionally biased region" description="Low complexity" evidence="1">
    <location>
        <begin position="667"/>
        <end position="680"/>
    </location>
</feature>
<evidence type="ECO:0000313" key="3">
    <source>
        <dbReference type="Proteomes" id="UP001313282"/>
    </source>
</evidence>
<feature type="region of interest" description="Disordered" evidence="1">
    <location>
        <begin position="765"/>
        <end position="932"/>
    </location>
</feature>
<feature type="compositionally biased region" description="Pro residues" evidence="1">
    <location>
        <begin position="789"/>
        <end position="805"/>
    </location>
</feature>
<accession>A0AAN8MKF4</accession>
<feature type="compositionally biased region" description="Pro residues" evidence="1">
    <location>
        <begin position="639"/>
        <end position="649"/>
    </location>
</feature>
<organism evidence="2 3">
    <name type="scientific">Orbilia javanica</name>
    <dbReference type="NCBI Taxonomy" id="47235"/>
    <lineage>
        <taxon>Eukaryota</taxon>
        <taxon>Fungi</taxon>
        <taxon>Dikarya</taxon>
        <taxon>Ascomycota</taxon>
        <taxon>Pezizomycotina</taxon>
        <taxon>Orbiliomycetes</taxon>
        <taxon>Orbiliales</taxon>
        <taxon>Orbiliaceae</taxon>
        <taxon>Orbilia</taxon>
    </lineage>
</organism>
<feature type="compositionally biased region" description="Basic and acidic residues" evidence="1">
    <location>
        <begin position="881"/>
        <end position="895"/>
    </location>
</feature>
<dbReference type="AlphaFoldDB" id="A0AAN8MKF4"/>
<feature type="region of interest" description="Disordered" evidence="1">
    <location>
        <begin position="37"/>
        <end position="93"/>
    </location>
</feature>
<feature type="region of interest" description="Disordered" evidence="1">
    <location>
        <begin position="587"/>
        <end position="609"/>
    </location>
</feature>
<keyword evidence="3" id="KW-1185">Reference proteome</keyword>
<feature type="region of interest" description="Disordered" evidence="1">
    <location>
        <begin position="114"/>
        <end position="161"/>
    </location>
</feature>
<feature type="compositionally biased region" description="Polar residues" evidence="1">
    <location>
        <begin position="57"/>
        <end position="90"/>
    </location>
</feature>
<dbReference type="EMBL" id="JAVHNR010000007">
    <property type="protein sequence ID" value="KAK6336769.1"/>
    <property type="molecule type" value="Genomic_DNA"/>
</dbReference>
<protein>
    <submittedName>
        <fullName evidence="2">Uncharacterized protein</fullName>
    </submittedName>
</protein>
<evidence type="ECO:0000313" key="2">
    <source>
        <dbReference type="EMBL" id="KAK6336769.1"/>
    </source>
</evidence>
<feature type="region of interest" description="Disordered" evidence="1">
    <location>
        <begin position="630"/>
        <end position="740"/>
    </location>
</feature>
<dbReference type="Proteomes" id="UP001313282">
    <property type="component" value="Unassembled WGS sequence"/>
</dbReference>
<feature type="compositionally biased region" description="Polar residues" evidence="1">
    <location>
        <begin position="7"/>
        <end position="18"/>
    </location>
</feature>
<feature type="compositionally biased region" description="Low complexity" evidence="1">
    <location>
        <begin position="274"/>
        <end position="292"/>
    </location>
</feature>